<keyword evidence="5" id="KW-1185">Reference proteome</keyword>
<dbReference type="EMBL" id="CAKJTI010000012">
    <property type="protein sequence ID" value="CAG9613398.1"/>
    <property type="molecule type" value="Genomic_DNA"/>
</dbReference>
<dbReference type="GO" id="GO:0008168">
    <property type="term" value="F:methyltransferase activity"/>
    <property type="evidence" value="ECO:0007669"/>
    <property type="project" value="UniProtKB-KW"/>
</dbReference>
<protein>
    <submittedName>
        <fullName evidence="4">tRNA 5-hydroxyuridine methyltransferase</fullName>
        <ecNumber evidence="4">2.1.1.-</ecNumber>
    </submittedName>
</protein>
<keyword evidence="2 4" id="KW-0808">Transferase</keyword>
<reference evidence="4 5" key="1">
    <citation type="submission" date="2021-10" db="EMBL/GenBank/DDBJ databases">
        <authorList>
            <person name="Criscuolo A."/>
        </authorList>
    </citation>
    <scope>NUCLEOTIDE SEQUENCE [LARGE SCALE GENOMIC DNA]</scope>
    <source>
        <strain evidence="5">CIP 111899</strain>
    </source>
</reference>
<dbReference type="PROSITE" id="PS51682">
    <property type="entry name" value="SAM_OMT_I"/>
    <property type="match status" value="1"/>
</dbReference>
<gene>
    <name evidence="4" type="primary">trmR_2</name>
    <name evidence="4" type="ORF">BACCIP111899_02613</name>
</gene>
<dbReference type="CDD" id="cd02440">
    <property type="entry name" value="AdoMet_MTases"/>
    <property type="match status" value="1"/>
</dbReference>
<dbReference type="InterPro" id="IPR029063">
    <property type="entry name" value="SAM-dependent_MTases_sf"/>
</dbReference>
<evidence type="ECO:0000256" key="2">
    <source>
        <dbReference type="ARBA" id="ARBA00022679"/>
    </source>
</evidence>
<name>A0ABN7ZWU9_9BACI</name>
<keyword evidence="3" id="KW-0949">S-adenosyl-L-methionine</keyword>
<organism evidence="4 5">
    <name type="scientific">Bacillus rhizoplanae</name>
    <dbReference type="NCBI Taxonomy" id="2880966"/>
    <lineage>
        <taxon>Bacteria</taxon>
        <taxon>Bacillati</taxon>
        <taxon>Bacillota</taxon>
        <taxon>Bacilli</taxon>
        <taxon>Bacillales</taxon>
        <taxon>Bacillaceae</taxon>
        <taxon>Bacillus</taxon>
    </lineage>
</organism>
<evidence type="ECO:0000313" key="4">
    <source>
        <dbReference type="EMBL" id="CAG9613398.1"/>
    </source>
</evidence>
<dbReference type="SUPFAM" id="SSF53335">
    <property type="entry name" value="S-adenosyl-L-methionine-dependent methyltransferases"/>
    <property type="match status" value="1"/>
</dbReference>
<dbReference type="InterPro" id="IPR002935">
    <property type="entry name" value="SAM_O-MeTrfase"/>
</dbReference>
<proteinExistence type="predicted"/>
<evidence type="ECO:0000256" key="1">
    <source>
        <dbReference type="ARBA" id="ARBA00022603"/>
    </source>
</evidence>
<keyword evidence="1 4" id="KW-0489">Methyltransferase</keyword>
<dbReference type="Proteomes" id="UP000789423">
    <property type="component" value="Unassembled WGS sequence"/>
</dbReference>
<dbReference type="EC" id="2.1.1.-" evidence="4"/>
<evidence type="ECO:0000313" key="5">
    <source>
        <dbReference type="Proteomes" id="UP000789423"/>
    </source>
</evidence>
<sequence>MRIEVEKLLQNLETFGLEHDHTKETREEKLRNVSKEMGQFLSILVKMCEAKHILEIGTSNGFSTLWLANSAEETRGTVTTVELSSKRVAQAIENFQKANLTNYIHTHNQEAGAFLSEQLDKSYDFIFLDAERTQYMWWWEDLKRILTPKGVIVIDNATSHVEELQKFFELVEEEESFETVLLPFKMGAYVMRKNS</sequence>
<evidence type="ECO:0000256" key="3">
    <source>
        <dbReference type="ARBA" id="ARBA00022691"/>
    </source>
</evidence>
<dbReference type="Gene3D" id="3.40.50.150">
    <property type="entry name" value="Vaccinia Virus protein VP39"/>
    <property type="match status" value="1"/>
</dbReference>
<dbReference type="GO" id="GO:0032259">
    <property type="term" value="P:methylation"/>
    <property type="evidence" value="ECO:0007669"/>
    <property type="project" value="UniProtKB-KW"/>
</dbReference>
<dbReference type="PANTHER" id="PTHR43167">
    <property type="entry name" value="PUTATIVE (AFU_ORTHOLOGUE AFUA_6G01830)-RELATED"/>
    <property type="match status" value="1"/>
</dbReference>
<dbReference type="Pfam" id="PF01596">
    <property type="entry name" value="Methyltransf_3"/>
    <property type="match status" value="1"/>
</dbReference>
<accession>A0ABN7ZWU9</accession>
<dbReference type="PANTHER" id="PTHR43167:SF1">
    <property type="entry name" value="PUTATIVE (AFU_ORTHOLOGUE AFUA_6G01830)-RELATED"/>
    <property type="match status" value="1"/>
</dbReference>
<dbReference type="RefSeq" id="WP_230575474.1">
    <property type="nucleotide sequence ID" value="NZ_CAKJTI010000012.1"/>
</dbReference>
<comment type="caution">
    <text evidence="4">The sequence shown here is derived from an EMBL/GenBank/DDBJ whole genome shotgun (WGS) entry which is preliminary data.</text>
</comment>